<feature type="compositionally biased region" description="Basic and acidic residues" evidence="1">
    <location>
        <begin position="1"/>
        <end position="17"/>
    </location>
</feature>
<dbReference type="eggNOG" id="COG5343">
    <property type="taxonomic scope" value="Bacteria"/>
</dbReference>
<dbReference type="EMBL" id="AKFT01000118">
    <property type="protein sequence ID" value="EJF43768.1"/>
    <property type="molecule type" value="Genomic_DNA"/>
</dbReference>
<feature type="compositionally biased region" description="Low complexity" evidence="1">
    <location>
        <begin position="105"/>
        <end position="115"/>
    </location>
</feature>
<evidence type="ECO:0000259" key="3">
    <source>
        <dbReference type="Pfam" id="PF10099"/>
    </source>
</evidence>
<accession>J1HEB7</accession>
<name>J1HEB7_9ACTO</name>
<keyword evidence="2" id="KW-0812">Transmembrane</keyword>
<evidence type="ECO:0000256" key="1">
    <source>
        <dbReference type="SAM" id="MobiDB-lite"/>
    </source>
</evidence>
<dbReference type="AlphaFoldDB" id="J1HEB7"/>
<protein>
    <submittedName>
        <fullName evidence="4">Anti-sigma-K factor RskA</fullName>
    </submittedName>
</protein>
<gene>
    <name evidence="4" type="ORF">HMPREF1318_0437</name>
</gene>
<sequence>MTGLDRHHRPEDPRDGESAGMTGAADDEWGEWSDENLLGMPDEALGRLGASLEPIEPPASMRADLLERIGREPQVTGGAVGSGGSAEAAGAGIPAWPVELERGASAEPAGPAEPVGSGGPEAAGPVESVGPVEPAAVAAGGESVEAGESVGAAPQEAEGRDAQDEKAAAERSGAVVPLHPRRRRWRTAGLRIAAAVVILGVGIGAGRWTAMSSMAPTEHYAHLNQAQDVQRVTDTMPDGHIATLTWSEDMSMTALSLPSEMMDAAAGGGLQVWLRKGDAVSSLGLYDPASGTGFTFLDLMPEPGEQVFITQEPAGGSEQPTGEVLVAFDVNADGTTTRHSPSAPETGGADA</sequence>
<dbReference type="OrthoDB" id="153510at2"/>
<dbReference type="PATRIC" id="fig|1125718.3.peg.1597"/>
<dbReference type="InterPro" id="IPR018764">
    <property type="entry name" value="RskA_C"/>
</dbReference>
<dbReference type="Proteomes" id="UP000002941">
    <property type="component" value="Unassembled WGS sequence"/>
</dbReference>
<evidence type="ECO:0000256" key="2">
    <source>
        <dbReference type="SAM" id="Phobius"/>
    </source>
</evidence>
<evidence type="ECO:0000313" key="5">
    <source>
        <dbReference type="Proteomes" id="UP000002941"/>
    </source>
</evidence>
<organism evidence="4 5">
    <name type="scientific">Actinomyces massiliensis F0489</name>
    <dbReference type="NCBI Taxonomy" id="1125718"/>
    <lineage>
        <taxon>Bacteria</taxon>
        <taxon>Bacillati</taxon>
        <taxon>Actinomycetota</taxon>
        <taxon>Actinomycetes</taxon>
        <taxon>Actinomycetales</taxon>
        <taxon>Actinomycetaceae</taxon>
        <taxon>Actinomyces</taxon>
    </lineage>
</organism>
<feature type="compositionally biased region" description="Low complexity" evidence="1">
    <location>
        <begin position="122"/>
        <end position="153"/>
    </location>
</feature>
<keyword evidence="5" id="KW-1185">Reference proteome</keyword>
<feature type="region of interest" description="Disordered" evidence="1">
    <location>
        <begin position="332"/>
        <end position="351"/>
    </location>
</feature>
<keyword evidence="2" id="KW-0472">Membrane</keyword>
<keyword evidence="2" id="KW-1133">Transmembrane helix</keyword>
<feature type="compositionally biased region" description="Basic and acidic residues" evidence="1">
    <location>
        <begin position="157"/>
        <end position="169"/>
    </location>
</feature>
<feature type="domain" description="Anti-sigma K factor RskA C-terminal" evidence="3">
    <location>
        <begin position="192"/>
        <end position="324"/>
    </location>
</feature>
<evidence type="ECO:0000313" key="4">
    <source>
        <dbReference type="EMBL" id="EJF43768.1"/>
    </source>
</evidence>
<feature type="region of interest" description="Disordered" evidence="1">
    <location>
        <begin position="74"/>
        <end position="93"/>
    </location>
</feature>
<proteinExistence type="predicted"/>
<dbReference type="GO" id="GO:0005886">
    <property type="term" value="C:plasma membrane"/>
    <property type="evidence" value="ECO:0007669"/>
    <property type="project" value="InterPro"/>
</dbReference>
<feature type="region of interest" description="Disordered" evidence="1">
    <location>
        <begin position="103"/>
        <end position="175"/>
    </location>
</feature>
<dbReference type="Pfam" id="PF10099">
    <property type="entry name" value="RskA_C"/>
    <property type="match status" value="1"/>
</dbReference>
<feature type="region of interest" description="Disordered" evidence="1">
    <location>
        <begin position="1"/>
        <end position="62"/>
    </location>
</feature>
<comment type="caution">
    <text evidence="4">The sequence shown here is derived from an EMBL/GenBank/DDBJ whole genome shotgun (WGS) entry which is preliminary data.</text>
</comment>
<feature type="compositionally biased region" description="Acidic residues" evidence="1">
    <location>
        <begin position="25"/>
        <end position="34"/>
    </location>
</feature>
<reference evidence="4 5" key="1">
    <citation type="submission" date="2012-05" db="EMBL/GenBank/DDBJ databases">
        <authorList>
            <person name="Harkins D.M."/>
            <person name="Madupu R."/>
            <person name="Durkin A.S."/>
            <person name="Torralba M."/>
            <person name="Methe B."/>
            <person name="Sutton G.G."/>
            <person name="Nelson K.E."/>
        </authorList>
    </citation>
    <scope>NUCLEOTIDE SEQUENCE [LARGE SCALE GENOMIC DNA]</scope>
    <source>
        <strain evidence="4 5">F0489</strain>
    </source>
</reference>
<feature type="transmembrane region" description="Helical" evidence="2">
    <location>
        <begin position="188"/>
        <end position="208"/>
    </location>
</feature>